<proteinExistence type="predicted"/>
<evidence type="ECO:0000313" key="2">
    <source>
        <dbReference type="Proteomes" id="UP000651852"/>
    </source>
</evidence>
<organism evidence="1 2">
    <name type="scientific">Pseudomonas folii</name>
    <dbReference type="NCBI Taxonomy" id="2762593"/>
    <lineage>
        <taxon>Bacteria</taxon>
        <taxon>Pseudomonadati</taxon>
        <taxon>Pseudomonadota</taxon>
        <taxon>Gammaproteobacteria</taxon>
        <taxon>Pseudomonadales</taxon>
        <taxon>Pseudomonadaceae</taxon>
        <taxon>Pseudomonas</taxon>
    </lineage>
</organism>
<gene>
    <name evidence="1" type="ORF">H8S59_25010</name>
</gene>
<comment type="caution">
    <text evidence="1">The sequence shown here is derived from an EMBL/GenBank/DDBJ whole genome shotgun (WGS) entry which is preliminary data.</text>
</comment>
<sequence length="318" mass="36146">MYSPYLYARQYELLALRALIKESIDLTKLIPILEPVKTDTSDIRRCMEAFSKKEQNLIVVVNPALNEFSKNPPRQKQFREDINDILAKSPCIIPGLEISAGITEKTLEKFFIKYPSRPVALLLNNPSLDHNELATYTQHVDTQFNITINNKTTTAQNQVIPVKKLIHNNDDFNKKSRNADYGGHELFTDRHNLIADKAAAFGDYTVTGKKFELGGGTPGAVAIHTIYKNSKSSDIWIEHFVSDETDRNEGSPETKFLEAARKLIKAVKSRPAEFGWNSALAEYENHVNLNTWSGLGKNKEYQIRHHISFMLDILNKKL</sequence>
<dbReference type="EMBL" id="JACONW010000207">
    <property type="protein sequence ID" value="MBC3953044.1"/>
    <property type="molecule type" value="Genomic_DNA"/>
</dbReference>
<evidence type="ECO:0000313" key="1">
    <source>
        <dbReference type="EMBL" id="MBC3953044.1"/>
    </source>
</evidence>
<dbReference type="RefSeq" id="WP_187523163.1">
    <property type="nucleotide sequence ID" value="NZ_JACONW010000207.1"/>
</dbReference>
<accession>A0ABR7B798</accession>
<dbReference type="NCBIfam" id="NF033831">
    <property type="entry name" value="sce7725_fam"/>
    <property type="match status" value="1"/>
</dbReference>
<dbReference type="Proteomes" id="UP000651852">
    <property type="component" value="Unassembled WGS sequence"/>
</dbReference>
<name>A0ABR7B798_9PSED</name>
<reference evidence="1 2" key="1">
    <citation type="submission" date="2020-08" db="EMBL/GenBank/DDBJ databases">
        <title>Putative novel bacterial strains isolated from necrotic wheat leaf tissues caused by Xanthomonas translucens.</title>
        <authorList>
            <person name="Tambong J.T."/>
        </authorList>
    </citation>
    <scope>NUCLEOTIDE SEQUENCE [LARGE SCALE GENOMIC DNA]</scope>
    <source>
        <strain evidence="1 2">DOAB 1069</strain>
    </source>
</reference>
<keyword evidence="2" id="KW-1185">Reference proteome</keyword>
<protein>
    <submittedName>
        <fullName evidence="1">Sce7725 family protein</fullName>
    </submittedName>
</protein>
<dbReference type="InterPro" id="IPR047727">
    <property type="entry name" value="Sce7725-like"/>
</dbReference>